<accession>A0A1T4MHH5</accession>
<dbReference type="RefSeq" id="WP_078664710.1">
    <property type="nucleotide sequence ID" value="NZ_FUXM01000004.1"/>
</dbReference>
<keyword evidence="2" id="KW-1185">Reference proteome</keyword>
<organism evidence="1 2">
    <name type="scientific">Carboxydocella sporoproducens DSM 16521</name>
    <dbReference type="NCBI Taxonomy" id="1121270"/>
    <lineage>
        <taxon>Bacteria</taxon>
        <taxon>Bacillati</taxon>
        <taxon>Bacillota</taxon>
        <taxon>Clostridia</taxon>
        <taxon>Eubacteriales</taxon>
        <taxon>Clostridiales Family XVI. Incertae Sedis</taxon>
        <taxon>Carboxydocella</taxon>
    </lineage>
</organism>
<dbReference type="Proteomes" id="UP000189933">
    <property type="component" value="Unassembled WGS sequence"/>
</dbReference>
<evidence type="ECO:0000313" key="1">
    <source>
        <dbReference type="EMBL" id="SJZ66325.1"/>
    </source>
</evidence>
<dbReference type="OrthoDB" id="2969042at2"/>
<reference evidence="2" key="1">
    <citation type="submission" date="2017-02" db="EMBL/GenBank/DDBJ databases">
        <authorList>
            <person name="Varghese N."/>
            <person name="Submissions S."/>
        </authorList>
    </citation>
    <scope>NUCLEOTIDE SEQUENCE [LARGE SCALE GENOMIC DNA]</scope>
    <source>
        <strain evidence="2">DSM 16521</strain>
    </source>
</reference>
<protein>
    <submittedName>
        <fullName evidence="1">Uncharacterized protein</fullName>
    </submittedName>
</protein>
<name>A0A1T4MHH5_9FIRM</name>
<evidence type="ECO:0000313" key="2">
    <source>
        <dbReference type="Proteomes" id="UP000189933"/>
    </source>
</evidence>
<dbReference type="AlphaFoldDB" id="A0A1T4MHH5"/>
<dbReference type="EMBL" id="FUXM01000004">
    <property type="protein sequence ID" value="SJZ66325.1"/>
    <property type="molecule type" value="Genomic_DNA"/>
</dbReference>
<gene>
    <name evidence="1" type="ORF">SAMN02745885_00576</name>
</gene>
<proteinExistence type="predicted"/>
<sequence>MSLSFIKYKKPSSNPVIQQITEEIKNNLILLRYISRIFAIYSINDNANLEEIDRYISDTINNPALTLCSEKKNKIIDLIKNIYRSLNFEKIRSEILENIVYELGPFKINHAINAFLEPRIMDGEVIIGNSDHRCDVVFYNNDTSPLEILECKTNINNSIPSNMPFERIKDKIKNQILYMVNVYNYLKEHYCEPAIFIACYNVDYKKAQKNLNENWGYAFLKCIGPEDIIRISLYKKTYKKEEVLNYVD</sequence>